<proteinExistence type="predicted"/>
<dbReference type="NCBIfam" id="TIGR04514">
    <property type="entry name" value="GWxTD_dom"/>
    <property type="match status" value="1"/>
</dbReference>
<feature type="region of interest" description="Disordered" evidence="1">
    <location>
        <begin position="242"/>
        <end position="271"/>
    </location>
</feature>
<protein>
    <submittedName>
        <fullName evidence="3">GWxTD domain-containing protein</fullName>
    </submittedName>
</protein>
<reference evidence="3" key="1">
    <citation type="submission" date="2023-08" db="EMBL/GenBank/DDBJ databases">
        <authorList>
            <person name="Messyasz A."/>
            <person name="Mannisto M.K."/>
            <person name="Kerkhof L.J."/>
            <person name="Haggblom M."/>
        </authorList>
    </citation>
    <scope>NUCLEOTIDE SEQUENCE</scope>
    <source>
        <strain evidence="3">M8UP23</strain>
    </source>
</reference>
<dbReference type="AlphaFoldDB" id="A0AAU7ZCJ5"/>
<dbReference type="EMBL" id="CP132932">
    <property type="protein sequence ID" value="XCB26062.1"/>
    <property type="molecule type" value="Genomic_DNA"/>
</dbReference>
<dbReference type="Pfam" id="PF20094">
    <property type="entry name" value="GWxTD_dom"/>
    <property type="match status" value="1"/>
</dbReference>
<reference evidence="3" key="2">
    <citation type="journal article" date="2024" name="Environ. Microbiol.">
        <title>Genome analysis and description of Tunturibacter gen. nov. expands the diversity of Terriglobia in tundra soils.</title>
        <authorList>
            <person name="Messyasz A."/>
            <person name="Mannisto M.K."/>
            <person name="Kerkhof L.J."/>
            <person name="Haggblom M.M."/>
        </authorList>
    </citation>
    <scope>NUCLEOTIDE SEQUENCE</scope>
    <source>
        <strain evidence="3">M8UP23</strain>
    </source>
</reference>
<feature type="compositionally biased region" description="Polar residues" evidence="1">
    <location>
        <begin position="27"/>
        <end position="38"/>
    </location>
</feature>
<evidence type="ECO:0000259" key="2">
    <source>
        <dbReference type="Pfam" id="PF20094"/>
    </source>
</evidence>
<sequence>MTTSRRLVSGTTLFLLVLMGGRLLTAQETPSDSAQTDGVTRGPVTVEKPDPLKRPLSDKERRDQQKALKAELKGVYKKWVDEDVRWIITDQELQAFKSLSNDEERDQFIENFWLRRNPNPDSPENEFREEHYARIAYANDHFAAGKPGWRTDRGHIYIAYGKADSIDSHPSGGSYERPIEEGGGNTSTFPFEIWHYRYLEGIGDNIDIEFVDTCMCGDYHMTIDRSEKDALKHVPGAGQTMYEQTGQSKQADRFSGGGLEQLGAGPLSSQNQSKQFDRLDRFAKLMAPPEIKFKDLESFMTTSKILTGPPFLFDVRTDYVKVTNDTILVPVTLQIKNGDITFTNKDGVAMGTVNILGRVSNLNHKAIQTFEDTVSVQVPSELLGRKRADQSVYWKSLPLRPGLYKIDIVIKDVNNPDHIGRWQRSLNVPAYDDDRLASSSLILASSMERVPSKDIGAGNFIIGDTHITPRVPTGIGVPVTFHRAQNLNFWMQVYNLGIDEKSKQNGATIEYQILDVATNKAILETQELTTKTNPNADQVTIEKSLPLASLQPGKYQVNIKVNDGITKQQIAESAPFIVD</sequence>
<feature type="compositionally biased region" description="Basic and acidic residues" evidence="1">
    <location>
        <begin position="47"/>
        <end position="63"/>
    </location>
</feature>
<name>A0AAU7ZCJ5_9BACT</name>
<organism evidence="3">
    <name type="scientific">Tunturiibacter empetritectus</name>
    <dbReference type="NCBI Taxonomy" id="3069691"/>
    <lineage>
        <taxon>Bacteria</taxon>
        <taxon>Pseudomonadati</taxon>
        <taxon>Acidobacteriota</taxon>
        <taxon>Terriglobia</taxon>
        <taxon>Terriglobales</taxon>
        <taxon>Acidobacteriaceae</taxon>
        <taxon>Tunturiibacter</taxon>
    </lineage>
</organism>
<dbReference type="InterPro" id="IPR030959">
    <property type="entry name" value="GWxTD_dom"/>
</dbReference>
<feature type="domain" description="GWxTD" evidence="2">
    <location>
        <begin position="82"/>
        <end position="168"/>
    </location>
</feature>
<evidence type="ECO:0000313" key="3">
    <source>
        <dbReference type="EMBL" id="XCB26062.1"/>
    </source>
</evidence>
<dbReference type="RefSeq" id="WP_179637834.1">
    <property type="nucleotide sequence ID" value="NZ_CP132931.1"/>
</dbReference>
<feature type="region of interest" description="Disordered" evidence="1">
    <location>
        <begin position="27"/>
        <end position="63"/>
    </location>
</feature>
<accession>A0AAU7ZCJ5</accession>
<gene>
    <name evidence="3" type="ORF">RBB75_16715</name>
</gene>
<dbReference type="KEGG" id="temp:RBB75_16715"/>
<evidence type="ECO:0000256" key="1">
    <source>
        <dbReference type="SAM" id="MobiDB-lite"/>
    </source>
</evidence>